<evidence type="ECO:0000313" key="4">
    <source>
        <dbReference type="WBParaSite" id="GPUH_0002517601-mRNA-1"/>
    </source>
</evidence>
<dbReference type="Proteomes" id="UP000271098">
    <property type="component" value="Unassembled WGS sequence"/>
</dbReference>
<gene>
    <name evidence="2" type="ORF">GPUH_LOCUS25146</name>
</gene>
<protein>
    <submittedName>
        <fullName evidence="4">Transmembrane protein</fullName>
    </submittedName>
</protein>
<organism evidence="4">
    <name type="scientific">Gongylonema pulchrum</name>
    <dbReference type="NCBI Taxonomy" id="637853"/>
    <lineage>
        <taxon>Eukaryota</taxon>
        <taxon>Metazoa</taxon>
        <taxon>Ecdysozoa</taxon>
        <taxon>Nematoda</taxon>
        <taxon>Chromadorea</taxon>
        <taxon>Rhabditida</taxon>
        <taxon>Spirurina</taxon>
        <taxon>Spiruromorpha</taxon>
        <taxon>Spiruroidea</taxon>
        <taxon>Gongylonematidae</taxon>
        <taxon>Gongylonema</taxon>
    </lineage>
</organism>
<keyword evidence="1" id="KW-1133">Transmembrane helix</keyword>
<dbReference type="WBParaSite" id="GPUH_0002517601-mRNA-1">
    <property type="protein sequence ID" value="GPUH_0002517601-mRNA-1"/>
    <property type="gene ID" value="GPUH_0002517601"/>
</dbReference>
<evidence type="ECO:0000313" key="3">
    <source>
        <dbReference type="Proteomes" id="UP000271098"/>
    </source>
</evidence>
<proteinExistence type="predicted"/>
<evidence type="ECO:0000313" key="2">
    <source>
        <dbReference type="EMBL" id="VDN43818.1"/>
    </source>
</evidence>
<name>A0A183EW05_9BILA</name>
<accession>A0A183EW05</accession>
<keyword evidence="1" id="KW-0812">Transmembrane</keyword>
<feature type="transmembrane region" description="Helical" evidence="1">
    <location>
        <begin position="96"/>
        <end position="115"/>
    </location>
</feature>
<keyword evidence="1" id="KW-0472">Membrane</keyword>
<dbReference type="AlphaFoldDB" id="A0A183EW05"/>
<reference evidence="4" key="1">
    <citation type="submission" date="2016-06" db="UniProtKB">
        <authorList>
            <consortium name="WormBaseParasite"/>
        </authorList>
    </citation>
    <scope>IDENTIFICATION</scope>
</reference>
<feature type="transmembrane region" description="Helical" evidence="1">
    <location>
        <begin position="122"/>
        <end position="140"/>
    </location>
</feature>
<keyword evidence="3" id="KW-1185">Reference proteome</keyword>
<reference evidence="2 3" key="2">
    <citation type="submission" date="2018-11" db="EMBL/GenBank/DDBJ databases">
        <authorList>
            <consortium name="Pathogen Informatics"/>
        </authorList>
    </citation>
    <scope>NUCLEOTIDE SEQUENCE [LARGE SCALE GENOMIC DNA]</scope>
</reference>
<sequence length="142" mass="15740">MSDTVGDNDASNITYFARHPEELLDEAAASTSSGVFGNFFSRIFKSTRETGPVQPDLPATTTMVAMSASGSQEFPEQSCPDVQPELRSQGVITPRFFLYFFDFQLSLSSLFFLVIRLFLYSLLTYSMLCATLVSVLYSLSLP</sequence>
<dbReference type="EMBL" id="UYRT01103924">
    <property type="protein sequence ID" value="VDN43818.1"/>
    <property type="molecule type" value="Genomic_DNA"/>
</dbReference>
<evidence type="ECO:0000256" key="1">
    <source>
        <dbReference type="SAM" id="Phobius"/>
    </source>
</evidence>